<evidence type="ECO:0000313" key="2">
    <source>
        <dbReference type="Proteomes" id="UP000805193"/>
    </source>
</evidence>
<comment type="caution">
    <text evidence="1">The sequence shown here is derived from an EMBL/GenBank/DDBJ whole genome shotgun (WGS) entry which is preliminary data.</text>
</comment>
<gene>
    <name evidence="1" type="ORF">HPB47_024876</name>
</gene>
<protein>
    <submittedName>
        <fullName evidence="1">Uncharacterized protein</fullName>
    </submittedName>
</protein>
<organism evidence="1 2">
    <name type="scientific">Ixodes persulcatus</name>
    <name type="common">Taiga tick</name>
    <dbReference type="NCBI Taxonomy" id="34615"/>
    <lineage>
        <taxon>Eukaryota</taxon>
        <taxon>Metazoa</taxon>
        <taxon>Ecdysozoa</taxon>
        <taxon>Arthropoda</taxon>
        <taxon>Chelicerata</taxon>
        <taxon>Arachnida</taxon>
        <taxon>Acari</taxon>
        <taxon>Parasitiformes</taxon>
        <taxon>Ixodida</taxon>
        <taxon>Ixodoidea</taxon>
        <taxon>Ixodidae</taxon>
        <taxon>Ixodinae</taxon>
        <taxon>Ixodes</taxon>
    </lineage>
</organism>
<accession>A0AC60Q3J8</accession>
<name>A0AC60Q3J8_IXOPE</name>
<dbReference type="Proteomes" id="UP000805193">
    <property type="component" value="Unassembled WGS sequence"/>
</dbReference>
<keyword evidence="2" id="KW-1185">Reference proteome</keyword>
<evidence type="ECO:0000313" key="1">
    <source>
        <dbReference type="EMBL" id="KAG0428121.1"/>
    </source>
</evidence>
<reference evidence="1 2" key="1">
    <citation type="journal article" date="2020" name="Cell">
        <title>Large-Scale Comparative Analyses of Tick Genomes Elucidate Their Genetic Diversity and Vector Capacities.</title>
        <authorList>
            <consortium name="Tick Genome and Microbiome Consortium (TIGMIC)"/>
            <person name="Jia N."/>
            <person name="Wang J."/>
            <person name="Shi W."/>
            <person name="Du L."/>
            <person name="Sun Y."/>
            <person name="Zhan W."/>
            <person name="Jiang J.F."/>
            <person name="Wang Q."/>
            <person name="Zhang B."/>
            <person name="Ji P."/>
            <person name="Bell-Sakyi L."/>
            <person name="Cui X.M."/>
            <person name="Yuan T.T."/>
            <person name="Jiang B.G."/>
            <person name="Yang W.F."/>
            <person name="Lam T.T."/>
            <person name="Chang Q.C."/>
            <person name="Ding S.J."/>
            <person name="Wang X.J."/>
            <person name="Zhu J.G."/>
            <person name="Ruan X.D."/>
            <person name="Zhao L."/>
            <person name="Wei J.T."/>
            <person name="Ye R.Z."/>
            <person name="Que T.C."/>
            <person name="Du C.H."/>
            <person name="Zhou Y.H."/>
            <person name="Cheng J.X."/>
            <person name="Dai P.F."/>
            <person name="Guo W.B."/>
            <person name="Han X.H."/>
            <person name="Huang E.J."/>
            <person name="Li L.F."/>
            <person name="Wei W."/>
            <person name="Gao Y.C."/>
            <person name="Liu J.Z."/>
            <person name="Shao H.Z."/>
            <person name="Wang X."/>
            <person name="Wang C.C."/>
            <person name="Yang T.C."/>
            <person name="Huo Q.B."/>
            <person name="Li W."/>
            <person name="Chen H.Y."/>
            <person name="Chen S.E."/>
            <person name="Zhou L.G."/>
            <person name="Ni X.B."/>
            <person name="Tian J.H."/>
            <person name="Sheng Y."/>
            <person name="Liu T."/>
            <person name="Pan Y.S."/>
            <person name="Xia L.Y."/>
            <person name="Li J."/>
            <person name="Zhao F."/>
            <person name="Cao W.C."/>
        </authorList>
    </citation>
    <scope>NUCLEOTIDE SEQUENCE [LARGE SCALE GENOMIC DNA]</scope>
    <source>
        <strain evidence="1">Iper-2018</strain>
    </source>
</reference>
<sequence length="878" mass="96611">MAPQKPTAEHGNPSATGPKHSLVAGTKPPIQKTGKKTWSGTAAPTTRISLMAVADATTANMGTNLLYTMRKGFHVTQTTPALDLTQKDDENIQEASEERHELTNDSSSHSLEATVIEDHHNDSSDAMESTDETDGFTVVTHRRNRTTGVPVLLLPATDGSKLQNVNPLHLSVDVTKAAGGKILHHRFTQKGGLLVDVAEEAAVKRLLKVTELCGVAIKASLPRAYTQNNGLIKGIPRWYTVEQLAEYLQPQGVVAVRRLYRRNGITAETTPTDRVVLSFRPNSERPSEVSLGFSTHRVHDHTDAPPRCFKCQAMGHVAKYCTGSLTCKKCSGPHHHRDCPKDVRKCTNCGDPHPADYANCKVRLAALARTKAFLRGPILRPVETIPTETAPSSSHDVAETTPTPRFTKAAKKKRKPHARLRSTTSQQMTDEEEDFPSLHQHQIDSANHAHDSSSSRDTQQQLQHNSRRYKSYSSALEGRPTETNRPATHRNMKASSLPTRDRTANAPTALLDTALVFGHGTFQRLALLCTTLSIFIAVSNGLAAVVFARPVEHWCRQPPELAFMQTDVWKNQGGYVALFGLPGDEGIVDVTSLFQVSWESKKRNIAPQSIPVETDGTFSKCTRYEPLLNAGNATENRTVVFCDEWDYDLATAGKSIVSEWNLVCHRHRLLLLHSLVYYGGAVAGSVIGCFGDSLGRKPVFMVALLLQVASGTATIFSNTVLTFFILHFLTSVTSLTVMNMASVLLFEVTKTTHRVVFCAFTASCTSAALPLFHFLLLAVGGHWRVSQAILMVPTCFLLFAAYAIEESPCWLLALGDVEGSERAVISAAKVNGYPLMNKIKYETFRRGNRQTNVQQSRTLDLLLNSSLRFRSVIFFRVS</sequence>
<dbReference type="EMBL" id="JABSTQ010009562">
    <property type="protein sequence ID" value="KAG0428121.1"/>
    <property type="molecule type" value="Genomic_DNA"/>
</dbReference>
<proteinExistence type="predicted"/>